<dbReference type="GO" id="GO:0003713">
    <property type="term" value="F:transcription coactivator activity"/>
    <property type="evidence" value="ECO:0007669"/>
    <property type="project" value="InterPro"/>
</dbReference>
<dbReference type="InterPro" id="IPR048386">
    <property type="entry name" value="Med15_C"/>
</dbReference>
<feature type="region of interest" description="Disordered" evidence="1">
    <location>
        <begin position="392"/>
        <end position="496"/>
    </location>
</feature>
<gene>
    <name evidence="3" type="ORF">Dsin_012012</name>
</gene>
<feature type="compositionally biased region" description="Polar residues" evidence="1">
    <location>
        <begin position="258"/>
        <end position="282"/>
    </location>
</feature>
<protein>
    <recommendedName>
        <fullName evidence="2">ARC105/Med15 mediator subunit C-terminal domain-containing protein</fullName>
    </recommendedName>
</protein>
<organism evidence="3 4">
    <name type="scientific">Dipteronia sinensis</name>
    <dbReference type="NCBI Taxonomy" id="43782"/>
    <lineage>
        <taxon>Eukaryota</taxon>
        <taxon>Viridiplantae</taxon>
        <taxon>Streptophyta</taxon>
        <taxon>Embryophyta</taxon>
        <taxon>Tracheophyta</taxon>
        <taxon>Spermatophyta</taxon>
        <taxon>Magnoliopsida</taxon>
        <taxon>eudicotyledons</taxon>
        <taxon>Gunneridae</taxon>
        <taxon>Pentapetalae</taxon>
        <taxon>rosids</taxon>
        <taxon>malvids</taxon>
        <taxon>Sapindales</taxon>
        <taxon>Sapindaceae</taxon>
        <taxon>Hippocastanoideae</taxon>
        <taxon>Acereae</taxon>
        <taxon>Dipteronia</taxon>
    </lineage>
</organism>
<dbReference type="InterPro" id="IPR044661">
    <property type="entry name" value="MED15a/b/c-like"/>
</dbReference>
<feature type="compositionally biased region" description="Polar residues" evidence="1">
    <location>
        <begin position="451"/>
        <end position="468"/>
    </location>
</feature>
<feature type="region of interest" description="Disordered" evidence="1">
    <location>
        <begin position="258"/>
        <end position="286"/>
    </location>
</feature>
<evidence type="ECO:0000313" key="4">
    <source>
        <dbReference type="Proteomes" id="UP001281410"/>
    </source>
</evidence>
<name>A0AAE0AHA5_9ROSI</name>
<comment type="caution">
    <text evidence="3">The sequence shown here is derived from an EMBL/GenBank/DDBJ whole genome shotgun (WGS) entry which is preliminary data.</text>
</comment>
<sequence>MTQTSMVVGADQNSRLQNVCQVSCDLAGSPVRQGMQPDISANSCREIPGVQSSQKVVYQQHQQQELQHQLSKRKVHQSNICASSIQNDILNNDDHQQQQHSLSQPSQLQCSQRLTVLTEPQKSQFIEQSNATVFQLNQLLGQENTVEKQQLSCQKNMPISMQHPVNLQSNVLDSQQPLRRLRSPSNSNVMSLWSHQQSELSLEQVGDTSSKQKVQWTGQPLPYHQLPVSEKQSKQEATHQTLQSLPVSIQPENVINQQKQQLSQGTNTEVSSVKIESSAPSEQENKTEFHDQAYQELQSMKEEYLPQLKDICKMLNVMRQKAPGLELAENYNQQMTAVEKLIRFLFLRHADIAQIPKKVFEYYRNKILQSNSASVQKHAQLRLPLDGQSQVSQLRQLGRRKVQFSSEKSTLTSTLGDSSPLSSMQQGILSSQPQMTKHHPQMPLSVAPCQVRSTSPKLSHHSSAQADQKTLPPPLSRVGGILHSPRPPLIKASPSSSLTRFSIPADHGTLTSSASLLAVPQYFGHPQTTVALTKVDMQNGIVNQSVATDSSGVSTSCFHIKSTNPDGNQQSSSTKQPLQRLLDAVESLSHKSLSASVSEIGSVVNLTDMLAGIACKDSRAAVDEDLTSGPRCHLQAGKFRLQNRCSLAMNVSSSSLSKTNDLNQSTGQICDLLESTATYMIKRRKIEPSKALLDEIRYTNQLMVETMVDLEPTEDTATYEAGEGTTVRCTYRAVAFNGNLKMQYDSKMLQILPLRLLVHADYPNSSPIILDGLNVDWSTVSEESADLMAKTRLRFNRSLRQLSAPMSLAEMAKSWDVCAREIYREFAQQLGGECLSSRYGAWENYVTA</sequence>
<evidence type="ECO:0000259" key="2">
    <source>
        <dbReference type="Pfam" id="PF21539"/>
    </source>
</evidence>
<feature type="domain" description="ARC105/Med15 mediator subunit C-terminal" evidence="2">
    <location>
        <begin position="742"/>
        <end position="820"/>
    </location>
</feature>
<dbReference type="PANTHER" id="PTHR33137:SF4">
    <property type="entry name" value="MEDIATOR OF RNA POLYMERASE II TRANSCRIPTION SUBUNIT 15A-RELATED"/>
    <property type="match status" value="1"/>
</dbReference>
<accession>A0AAE0AHA5</accession>
<reference evidence="3" key="1">
    <citation type="journal article" date="2023" name="Plant J.">
        <title>Genome sequences and population genomics provide insights into the demographic history, inbreeding, and mutation load of two 'living fossil' tree species of Dipteronia.</title>
        <authorList>
            <person name="Feng Y."/>
            <person name="Comes H.P."/>
            <person name="Chen J."/>
            <person name="Zhu S."/>
            <person name="Lu R."/>
            <person name="Zhang X."/>
            <person name="Li P."/>
            <person name="Qiu J."/>
            <person name="Olsen K.M."/>
            <person name="Qiu Y."/>
        </authorList>
    </citation>
    <scope>NUCLEOTIDE SEQUENCE</scope>
    <source>
        <strain evidence="3">NBL</strain>
    </source>
</reference>
<dbReference type="Proteomes" id="UP001281410">
    <property type="component" value="Unassembled WGS sequence"/>
</dbReference>
<evidence type="ECO:0000313" key="3">
    <source>
        <dbReference type="EMBL" id="KAK3218042.1"/>
    </source>
</evidence>
<dbReference type="Pfam" id="PF21539">
    <property type="entry name" value="Med15_C"/>
    <property type="match status" value="1"/>
</dbReference>
<dbReference type="EMBL" id="JANJYJ010000004">
    <property type="protein sequence ID" value="KAK3218042.1"/>
    <property type="molecule type" value="Genomic_DNA"/>
</dbReference>
<dbReference type="AlphaFoldDB" id="A0AAE0AHA5"/>
<keyword evidence="4" id="KW-1185">Reference proteome</keyword>
<dbReference type="PANTHER" id="PTHR33137">
    <property type="entry name" value="MEDIATOR OF RNA POLYMERASE II TRANSCRIPTION SUBUNIT 15A-RELATED"/>
    <property type="match status" value="1"/>
</dbReference>
<feature type="compositionally biased region" description="Polar residues" evidence="1">
    <location>
        <begin position="403"/>
        <end position="435"/>
    </location>
</feature>
<dbReference type="GO" id="GO:0031490">
    <property type="term" value="F:chromatin DNA binding"/>
    <property type="evidence" value="ECO:0007669"/>
    <property type="project" value="InterPro"/>
</dbReference>
<evidence type="ECO:0000256" key="1">
    <source>
        <dbReference type="SAM" id="MobiDB-lite"/>
    </source>
</evidence>
<proteinExistence type="predicted"/>